<accession>K0SEI3</accession>
<gene>
    <name evidence="3" type="ORF">THAOC_15941</name>
</gene>
<dbReference type="InterPro" id="IPR049227">
    <property type="entry name" value="DUF6824"/>
</dbReference>
<feature type="compositionally biased region" description="Low complexity" evidence="1">
    <location>
        <begin position="106"/>
        <end position="118"/>
    </location>
</feature>
<dbReference type="AlphaFoldDB" id="K0SEI3"/>
<feature type="region of interest" description="Disordered" evidence="1">
    <location>
        <begin position="106"/>
        <end position="127"/>
    </location>
</feature>
<proteinExistence type="predicted"/>
<keyword evidence="4" id="KW-1185">Reference proteome</keyword>
<feature type="compositionally biased region" description="Polar residues" evidence="1">
    <location>
        <begin position="357"/>
        <end position="369"/>
    </location>
</feature>
<reference evidence="3 4" key="1">
    <citation type="journal article" date="2012" name="Genome Biol.">
        <title>Genome and low-iron response of an oceanic diatom adapted to chronic iron limitation.</title>
        <authorList>
            <person name="Lommer M."/>
            <person name="Specht M."/>
            <person name="Roy A.S."/>
            <person name="Kraemer L."/>
            <person name="Andreson R."/>
            <person name="Gutowska M.A."/>
            <person name="Wolf J."/>
            <person name="Bergner S.V."/>
            <person name="Schilhabel M.B."/>
            <person name="Klostermeier U.C."/>
            <person name="Beiko R.G."/>
            <person name="Rosenstiel P."/>
            <person name="Hippler M."/>
            <person name="Laroche J."/>
        </authorList>
    </citation>
    <scope>NUCLEOTIDE SEQUENCE [LARGE SCALE GENOMIC DNA]</scope>
    <source>
        <strain evidence="3 4">CCMP1005</strain>
    </source>
</reference>
<evidence type="ECO:0000313" key="3">
    <source>
        <dbReference type="EMBL" id="EJK63404.1"/>
    </source>
</evidence>
<protein>
    <recommendedName>
        <fullName evidence="2">DUF6824 domain-containing protein</fullName>
    </recommendedName>
</protein>
<dbReference type="OrthoDB" id="43712at2759"/>
<feature type="compositionally biased region" description="Basic residues" evidence="1">
    <location>
        <begin position="376"/>
        <end position="390"/>
    </location>
</feature>
<comment type="caution">
    <text evidence="3">The sequence shown here is derived from an EMBL/GenBank/DDBJ whole genome shotgun (WGS) entry which is preliminary data.</text>
</comment>
<dbReference type="Pfam" id="PF20710">
    <property type="entry name" value="DUF6824"/>
    <property type="match status" value="1"/>
</dbReference>
<sequence length="471" mass="49323">MLYRRVGLLLGPQAYVACPKAQKAIYSKIIYDEIRSMNPPGRFLKQDPNSKLWNDIGEKKALDKTRQALREGAPELLKEIEKTDGGASSVPNTANAALQQQVTAATAAAARGPAPAHPDYTSSLNQLGHNNTALRDSLTGGLSIGSFSFGSQGNNNLSNSFTTGGAASGIPGQVNIGNFGGINAANPMQNMSNMAQNLAQLDMLQRLQGQQNGGVNAAQMNMNLMSNNMQLQQALVLAAQQGTLSNDQLLSIMAMNANVNANNTFGNAYQQAQVTQALLMQQMGLGGGLGNLGLGSPIAGMGAIGNNSASTLVTGNLSNDLAAANQQKDVANQSAESAIPDTTKPLAGDDTVPPTITDAQQAKSNNLDSPLTRAQRIGHKNSHTNKRAKNRHDANNPLKNSLMSIDSLTLEDIEKGGGNAGDLDTNVSGVFDDSEKNVNKAQKRKHDGSPHADMSDVSDGSGEAVKEIANV</sequence>
<dbReference type="eggNOG" id="ENOG502SQB2">
    <property type="taxonomic scope" value="Eukaryota"/>
</dbReference>
<dbReference type="EMBL" id="AGNL01018269">
    <property type="protein sequence ID" value="EJK63404.1"/>
    <property type="molecule type" value="Genomic_DNA"/>
</dbReference>
<evidence type="ECO:0000313" key="4">
    <source>
        <dbReference type="Proteomes" id="UP000266841"/>
    </source>
</evidence>
<feature type="region of interest" description="Disordered" evidence="1">
    <location>
        <begin position="327"/>
        <end position="400"/>
    </location>
</feature>
<name>K0SEI3_THAOC</name>
<evidence type="ECO:0000259" key="2">
    <source>
        <dbReference type="Pfam" id="PF20710"/>
    </source>
</evidence>
<evidence type="ECO:0000256" key="1">
    <source>
        <dbReference type="SAM" id="MobiDB-lite"/>
    </source>
</evidence>
<feature type="compositionally biased region" description="Polar residues" evidence="1">
    <location>
        <begin position="327"/>
        <end position="336"/>
    </location>
</feature>
<feature type="region of interest" description="Disordered" evidence="1">
    <location>
        <begin position="418"/>
        <end position="471"/>
    </location>
</feature>
<organism evidence="3 4">
    <name type="scientific">Thalassiosira oceanica</name>
    <name type="common">Marine diatom</name>
    <dbReference type="NCBI Taxonomy" id="159749"/>
    <lineage>
        <taxon>Eukaryota</taxon>
        <taxon>Sar</taxon>
        <taxon>Stramenopiles</taxon>
        <taxon>Ochrophyta</taxon>
        <taxon>Bacillariophyta</taxon>
        <taxon>Coscinodiscophyceae</taxon>
        <taxon>Thalassiosirophycidae</taxon>
        <taxon>Thalassiosirales</taxon>
        <taxon>Thalassiosiraceae</taxon>
        <taxon>Thalassiosira</taxon>
    </lineage>
</organism>
<feature type="domain" description="DUF6824" evidence="2">
    <location>
        <begin position="13"/>
        <end position="71"/>
    </location>
</feature>
<dbReference type="Proteomes" id="UP000266841">
    <property type="component" value="Unassembled WGS sequence"/>
</dbReference>